<dbReference type="InterPro" id="IPR011009">
    <property type="entry name" value="Kinase-like_dom_sf"/>
</dbReference>
<sequence>MVRFAVPGRVMNGDEKICHEAATMQFIKDKTNIPVPSIIAWGLSDENPLGLGAFIIMEFIEGGDR</sequence>
<reference evidence="1 2" key="1">
    <citation type="submission" date="2019-04" db="EMBL/GenBank/DDBJ databases">
        <authorList>
            <consortium name="DOE Joint Genome Institute"/>
            <person name="Mondo S."/>
            <person name="Kjaerbolling I."/>
            <person name="Vesth T."/>
            <person name="Frisvad J.C."/>
            <person name="Nybo J.L."/>
            <person name="Theobald S."/>
            <person name="Kildgaard S."/>
            <person name="Isbrandt T."/>
            <person name="Kuo A."/>
            <person name="Sato A."/>
            <person name="Lyhne E.K."/>
            <person name="Kogle M.E."/>
            <person name="Wiebenga A."/>
            <person name="Kun R.S."/>
            <person name="Lubbers R.J."/>
            <person name="Makela M.R."/>
            <person name="Barry K."/>
            <person name="Chovatia M."/>
            <person name="Clum A."/>
            <person name="Daum C."/>
            <person name="Haridas S."/>
            <person name="He G."/>
            <person name="LaButti K."/>
            <person name="Lipzen A."/>
            <person name="Riley R."/>
            <person name="Salamov A."/>
            <person name="Simmons B.A."/>
            <person name="Magnuson J.K."/>
            <person name="Henrissat B."/>
            <person name="Mortensen U.H."/>
            <person name="Larsen T.O."/>
            <person name="Devries R.P."/>
            <person name="Grigoriev I.V."/>
            <person name="Machida M."/>
            <person name="Baker S.E."/>
            <person name="Andersen M.R."/>
            <person name="Cantor M.N."/>
            <person name="Hua S.X."/>
        </authorList>
    </citation>
    <scope>NUCLEOTIDE SEQUENCE [LARGE SCALE GENOMIC DNA]</scope>
    <source>
        <strain evidence="1 2">CBS 119388</strain>
    </source>
</reference>
<dbReference type="AlphaFoldDB" id="A0A5N7D2B0"/>
<dbReference type="SUPFAM" id="SSF56112">
    <property type="entry name" value="Protein kinase-like (PK-like)"/>
    <property type="match status" value="1"/>
</dbReference>
<evidence type="ECO:0008006" key="3">
    <source>
        <dbReference type="Google" id="ProtNLM"/>
    </source>
</evidence>
<name>A0A5N7D2B0_9EURO</name>
<dbReference type="Proteomes" id="UP000325579">
    <property type="component" value="Unassembled WGS sequence"/>
</dbReference>
<dbReference type="RefSeq" id="XP_031937297.1">
    <property type="nucleotide sequence ID" value="XM_032083093.1"/>
</dbReference>
<dbReference type="Gene3D" id="3.30.200.20">
    <property type="entry name" value="Phosphorylase Kinase, domain 1"/>
    <property type="match status" value="1"/>
</dbReference>
<dbReference type="EMBL" id="ML736823">
    <property type="protein sequence ID" value="KAE8399978.1"/>
    <property type="molecule type" value="Genomic_DNA"/>
</dbReference>
<protein>
    <recommendedName>
        <fullName evidence="3">Aminoglycoside phosphotransferase domain-containing protein</fullName>
    </recommendedName>
</protein>
<proteinExistence type="predicted"/>
<keyword evidence="2" id="KW-1185">Reference proteome</keyword>
<dbReference type="GeneID" id="43667784"/>
<accession>A0A5N7D2B0</accession>
<gene>
    <name evidence="1" type="ORF">BDV37DRAFT_258992</name>
</gene>
<evidence type="ECO:0000313" key="2">
    <source>
        <dbReference type="Proteomes" id="UP000325579"/>
    </source>
</evidence>
<organism evidence="1 2">
    <name type="scientific">Aspergillus pseudonomiae</name>
    <dbReference type="NCBI Taxonomy" id="1506151"/>
    <lineage>
        <taxon>Eukaryota</taxon>
        <taxon>Fungi</taxon>
        <taxon>Dikarya</taxon>
        <taxon>Ascomycota</taxon>
        <taxon>Pezizomycotina</taxon>
        <taxon>Eurotiomycetes</taxon>
        <taxon>Eurotiomycetidae</taxon>
        <taxon>Eurotiales</taxon>
        <taxon>Aspergillaceae</taxon>
        <taxon>Aspergillus</taxon>
        <taxon>Aspergillus subgen. Circumdati</taxon>
    </lineage>
</organism>
<evidence type="ECO:0000313" key="1">
    <source>
        <dbReference type="EMBL" id="KAE8399978.1"/>
    </source>
</evidence>
<dbReference type="OrthoDB" id="5412996at2759"/>